<feature type="compositionally biased region" description="Polar residues" evidence="1">
    <location>
        <begin position="230"/>
        <end position="241"/>
    </location>
</feature>
<feature type="compositionally biased region" description="Basic residues" evidence="1">
    <location>
        <begin position="220"/>
        <end position="229"/>
    </location>
</feature>
<dbReference type="Proteomes" id="UP000766486">
    <property type="component" value="Unassembled WGS sequence"/>
</dbReference>
<protein>
    <submittedName>
        <fullName evidence="2">Uncharacterized protein</fullName>
    </submittedName>
</protein>
<feature type="region of interest" description="Disordered" evidence="1">
    <location>
        <begin position="149"/>
        <end position="241"/>
    </location>
</feature>
<reference evidence="2 3" key="1">
    <citation type="submission" date="2019-06" db="EMBL/GenBank/DDBJ databases">
        <authorList>
            <person name="Broberg M."/>
        </authorList>
    </citation>
    <scope>NUCLEOTIDE SEQUENCE [LARGE SCALE GENOMIC DNA]</scope>
</reference>
<accession>A0ABY6UKU8</accession>
<feature type="non-terminal residue" evidence="2">
    <location>
        <position position="1"/>
    </location>
</feature>
<organism evidence="2 3">
    <name type="scientific">Bionectria ochroleuca</name>
    <name type="common">Gliocladium roseum</name>
    <dbReference type="NCBI Taxonomy" id="29856"/>
    <lineage>
        <taxon>Eukaryota</taxon>
        <taxon>Fungi</taxon>
        <taxon>Dikarya</taxon>
        <taxon>Ascomycota</taxon>
        <taxon>Pezizomycotina</taxon>
        <taxon>Sordariomycetes</taxon>
        <taxon>Hypocreomycetidae</taxon>
        <taxon>Hypocreales</taxon>
        <taxon>Bionectriaceae</taxon>
        <taxon>Clonostachys</taxon>
    </lineage>
</organism>
<feature type="compositionally biased region" description="Basic and acidic residues" evidence="1">
    <location>
        <begin position="170"/>
        <end position="214"/>
    </location>
</feature>
<name>A0ABY6UKU8_BIOOC</name>
<proteinExistence type="predicted"/>
<evidence type="ECO:0000313" key="3">
    <source>
        <dbReference type="Proteomes" id="UP000766486"/>
    </source>
</evidence>
<evidence type="ECO:0000313" key="2">
    <source>
        <dbReference type="EMBL" id="VUC30868.1"/>
    </source>
</evidence>
<sequence length="241" mass="25688">ADPAPEQPAEAPPPAEEPKTEDGPNADPEPATAAAAAAPEAAPAPEEVGGQGQEEAVQEQEPAPEEEKAAEQVIDPNVVLVVTLKERNSELETRNNELQEKAAAVDALASERDNLCTKLAEAEKEAQAVPDLRVENGTLAAKLEEVKGQLETEKQAHQAASNEVTALQKKVSDLTKKLGSKDSSEPRGRAKAKGDRKSKRDNEIVIVRCPREGSRGISIVRRKNLHHVRSSSQSDGSGLDN</sequence>
<dbReference type="EMBL" id="CABFNS010000825">
    <property type="protein sequence ID" value="VUC30868.1"/>
    <property type="molecule type" value="Genomic_DNA"/>
</dbReference>
<evidence type="ECO:0000256" key="1">
    <source>
        <dbReference type="SAM" id="MobiDB-lite"/>
    </source>
</evidence>
<comment type="caution">
    <text evidence="2">The sequence shown here is derived from an EMBL/GenBank/DDBJ whole genome shotgun (WGS) entry which is preliminary data.</text>
</comment>
<feature type="region of interest" description="Disordered" evidence="1">
    <location>
        <begin position="1"/>
        <end position="76"/>
    </location>
</feature>
<feature type="compositionally biased region" description="Low complexity" evidence="1">
    <location>
        <begin position="26"/>
        <end position="55"/>
    </location>
</feature>
<gene>
    <name evidence="2" type="ORF">CLO192961_LOCUS295705</name>
</gene>
<keyword evidence="3" id="KW-1185">Reference proteome</keyword>